<keyword evidence="8" id="KW-1185">Reference proteome</keyword>
<dbReference type="Gene3D" id="2.170.150.80">
    <property type="entry name" value="NAC domain"/>
    <property type="match status" value="1"/>
</dbReference>
<reference evidence="7 8" key="1">
    <citation type="journal article" date="2021" name="Comput. Struct. Biotechnol. J.">
        <title>De novo genome assembly of the potent medicinal plant Rehmannia glutinosa using nanopore technology.</title>
        <authorList>
            <person name="Ma L."/>
            <person name="Dong C."/>
            <person name="Song C."/>
            <person name="Wang X."/>
            <person name="Zheng X."/>
            <person name="Niu Y."/>
            <person name="Chen S."/>
            <person name="Feng W."/>
        </authorList>
    </citation>
    <scope>NUCLEOTIDE SEQUENCE [LARGE SCALE GENOMIC DNA]</scope>
    <source>
        <strain evidence="7">DH-2019</strain>
    </source>
</reference>
<feature type="region of interest" description="Disordered" evidence="5">
    <location>
        <begin position="137"/>
        <end position="161"/>
    </location>
</feature>
<evidence type="ECO:0000256" key="4">
    <source>
        <dbReference type="ARBA" id="ARBA00023242"/>
    </source>
</evidence>
<feature type="domain" description="NAC" evidence="6">
    <location>
        <begin position="47"/>
        <end position="204"/>
    </location>
</feature>
<dbReference type="PANTHER" id="PTHR31079:SF31">
    <property type="entry name" value="NAC DOMAIN-CONTAINING PROTEIN 75"/>
    <property type="match status" value="1"/>
</dbReference>
<accession>A0ABR0WWP0</accession>
<keyword evidence="1" id="KW-0805">Transcription regulation</keyword>
<keyword evidence="2" id="KW-0238">DNA-binding</keyword>
<evidence type="ECO:0000313" key="7">
    <source>
        <dbReference type="EMBL" id="KAK6151888.1"/>
    </source>
</evidence>
<keyword evidence="3" id="KW-0804">Transcription</keyword>
<evidence type="ECO:0000259" key="6">
    <source>
        <dbReference type="PROSITE" id="PS51005"/>
    </source>
</evidence>
<proteinExistence type="predicted"/>
<protein>
    <recommendedName>
        <fullName evidence="6">NAC domain-containing protein</fullName>
    </recommendedName>
</protein>
<sequence>MNKSSQLGSVSSSDLIDAKLEEHQLCGSKHCPGCGHKLEGKPDWVGLPAGVKFDPTDQELIEHLEAKVEGKESKSHPLIDEFIPTIEGEDGICYTHPEKLPGVTRDGLSRHFFHRPSKAYTTGTRKRRKIQTESTYKAARRGGIRRAKREAGHGQHEEEKEGELVVSKIFYQTQPRQCNWSERSGGVNIGGAGEGNSVDRTTAEEIVAVVIGPPPMQTYSAIDIQQLKADHFSFLPFRKSFDEAGNIGEASIAREVGGGGTCEEPTAFHISRPSHSISTIISPPPVLHHTSINILDEDHSFHVPRIILLMKITRSASGLEELIMGCTSTDIKEESSMANPQEAEWLKYSTSFWPDPDNPDHHG</sequence>
<dbReference type="SUPFAM" id="SSF101941">
    <property type="entry name" value="NAC domain"/>
    <property type="match status" value="1"/>
</dbReference>
<dbReference type="InterPro" id="IPR044799">
    <property type="entry name" value="SOG1-like"/>
</dbReference>
<keyword evidence="4" id="KW-0539">Nucleus</keyword>
<dbReference type="InterPro" id="IPR003441">
    <property type="entry name" value="NAC-dom"/>
</dbReference>
<name>A0ABR0WWP0_REHGL</name>
<dbReference type="PROSITE" id="PS51005">
    <property type="entry name" value="NAC"/>
    <property type="match status" value="1"/>
</dbReference>
<feature type="compositionally biased region" description="Basic and acidic residues" evidence="5">
    <location>
        <begin position="149"/>
        <end position="161"/>
    </location>
</feature>
<dbReference type="InterPro" id="IPR036093">
    <property type="entry name" value="NAC_dom_sf"/>
</dbReference>
<evidence type="ECO:0000313" key="8">
    <source>
        <dbReference type="Proteomes" id="UP001318860"/>
    </source>
</evidence>
<gene>
    <name evidence="7" type="ORF">DH2020_014523</name>
</gene>
<organism evidence="7 8">
    <name type="scientific">Rehmannia glutinosa</name>
    <name type="common">Chinese foxglove</name>
    <dbReference type="NCBI Taxonomy" id="99300"/>
    <lineage>
        <taxon>Eukaryota</taxon>
        <taxon>Viridiplantae</taxon>
        <taxon>Streptophyta</taxon>
        <taxon>Embryophyta</taxon>
        <taxon>Tracheophyta</taxon>
        <taxon>Spermatophyta</taxon>
        <taxon>Magnoliopsida</taxon>
        <taxon>eudicotyledons</taxon>
        <taxon>Gunneridae</taxon>
        <taxon>Pentapetalae</taxon>
        <taxon>asterids</taxon>
        <taxon>lamiids</taxon>
        <taxon>Lamiales</taxon>
        <taxon>Orobanchaceae</taxon>
        <taxon>Rehmannieae</taxon>
        <taxon>Rehmannia</taxon>
    </lineage>
</organism>
<dbReference type="EMBL" id="JABTTQ020000007">
    <property type="protein sequence ID" value="KAK6151888.1"/>
    <property type="molecule type" value="Genomic_DNA"/>
</dbReference>
<comment type="caution">
    <text evidence="7">The sequence shown here is derived from an EMBL/GenBank/DDBJ whole genome shotgun (WGS) entry which is preliminary data.</text>
</comment>
<dbReference type="PANTHER" id="PTHR31079">
    <property type="entry name" value="NAC DOMAIN-CONTAINING PROTEIN 73"/>
    <property type="match status" value="1"/>
</dbReference>
<evidence type="ECO:0000256" key="5">
    <source>
        <dbReference type="SAM" id="MobiDB-lite"/>
    </source>
</evidence>
<feature type="compositionally biased region" description="Basic residues" evidence="5">
    <location>
        <begin position="138"/>
        <end position="148"/>
    </location>
</feature>
<evidence type="ECO:0000256" key="3">
    <source>
        <dbReference type="ARBA" id="ARBA00023163"/>
    </source>
</evidence>
<evidence type="ECO:0000256" key="1">
    <source>
        <dbReference type="ARBA" id="ARBA00023015"/>
    </source>
</evidence>
<dbReference type="Proteomes" id="UP001318860">
    <property type="component" value="Unassembled WGS sequence"/>
</dbReference>
<dbReference type="Pfam" id="PF02365">
    <property type="entry name" value="NAM"/>
    <property type="match status" value="1"/>
</dbReference>
<evidence type="ECO:0000256" key="2">
    <source>
        <dbReference type="ARBA" id="ARBA00023125"/>
    </source>
</evidence>